<protein>
    <submittedName>
        <fullName evidence="2">SFRICE_038139</fullName>
    </submittedName>
</protein>
<dbReference type="AlphaFoldDB" id="A0A2H1WNI6"/>
<feature type="region of interest" description="Disordered" evidence="1">
    <location>
        <begin position="1"/>
        <end position="28"/>
    </location>
</feature>
<name>A0A2H1WNI6_SPOFR</name>
<organism evidence="2">
    <name type="scientific">Spodoptera frugiperda</name>
    <name type="common">Fall armyworm</name>
    <dbReference type="NCBI Taxonomy" id="7108"/>
    <lineage>
        <taxon>Eukaryota</taxon>
        <taxon>Metazoa</taxon>
        <taxon>Ecdysozoa</taxon>
        <taxon>Arthropoda</taxon>
        <taxon>Hexapoda</taxon>
        <taxon>Insecta</taxon>
        <taxon>Pterygota</taxon>
        <taxon>Neoptera</taxon>
        <taxon>Endopterygota</taxon>
        <taxon>Lepidoptera</taxon>
        <taxon>Glossata</taxon>
        <taxon>Ditrysia</taxon>
        <taxon>Noctuoidea</taxon>
        <taxon>Noctuidae</taxon>
        <taxon>Amphipyrinae</taxon>
        <taxon>Spodoptera</taxon>
    </lineage>
</organism>
<sequence length="94" mass="10496">MDDKGLISKSSGISSPNEQKDHLTVSNRRHPWTAQRRYKCVAGLLRVKNLRVVGESWYGKIDEGAGLERTSGEIDRSGNARIVTHAPDLCRHPD</sequence>
<gene>
    <name evidence="2" type="ORF">SFRICE_038139</name>
</gene>
<proteinExistence type="predicted"/>
<evidence type="ECO:0000313" key="2">
    <source>
        <dbReference type="EMBL" id="SOQ54629.1"/>
    </source>
</evidence>
<accession>A0A2H1WNI6</accession>
<reference evidence="2" key="1">
    <citation type="submission" date="2016-07" db="EMBL/GenBank/DDBJ databases">
        <authorList>
            <person name="Bretaudeau A."/>
        </authorList>
    </citation>
    <scope>NUCLEOTIDE SEQUENCE</scope>
    <source>
        <strain evidence="2">Rice</strain>
        <tissue evidence="2">Whole body</tissue>
    </source>
</reference>
<dbReference type="EMBL" id="ODYU01009902">
    <property type="protein sequence ID" value="SOQ54629.1"/>
    <property type="molecule type" value="Genomic_DNA"/>
</dbReference>
<evidence type="ECO:0000256" key="1">
    <source>
        <dbReference type="SAM" id="MobiDB-lite"/>
    </source>
</evidence>